<name>A0ABY4E0A4_9NEIS</name>
<accession>A0ABY4E0A4</accession>
<reference evidence="1 2" key="1">
    <citation type="journal article" date="2022" name="Res Sq">
        <title>Evolution of multicellular longitudinally dividing oral cavity symbionts (Neisseriaceae).</title>
        <authorList>
            <person name="Nyongesa S."/>
            <person name="Weber P."/>
            <person name="Bernet E."/>
            <person name="Pullido F."/>
            <person name="Nieckarz M."/>
            <person name="Delaby M."/>
            <person name="Nieves C."/>
            <person name="Viehboeck T."/>
            <person name="Krause N."/>
            <person name="Rivera-Millot A."/>
            <person name="Nakamura A."/>
            <person name="Vischer N."/>
            <person name="VanNieuwenhze M."/>
            <person name="Brun Y."/>
            <person name="Cava F."/>
            <person name="Bulgheresi S."/>
            <person name="Veyrier F."/>
        </authorList>
    </citation>
    <scope>NUCLEOTIDE SEQUENCE [LARGE SCALE GENOMIC DNA]</scope>
    <source>
        <strain evidence="1 2">SN4</strain>
    </source>
</reference>
<protein>
    <submittedName>
        <fullName evidence="1">Uncharacterized protein</fullName>
    </submittedName>
</protein>
<gene>
    <name evidence="1" type="ORF">LVJ82_15285</name>
</gene>
<evidence type="ECO:0000313" key="2">
    <source>
        <dbReference type="Proteomes" id="UP000832011"/>
    </source>
</evidence>
<sequence length="234" mass="26267">MQQLLSSYLKLEQAPQSKPVTASEIPFANLTELAQLLLQPVLKDGLFALKTPLQNLILNFPADLFHVSAADKSQYNDSNKTLLSLIDKLKLGGTVLAIKTDASKQLERSFTPHFLDRLLWLIGQQLRHQLLVPVADNSQFFITHYPDFGQLKTDHIYLRLCTLMAQQAISIQEMKKKFHLSHEQCMGFLNSCLLNDCLVHTGLDSDLKPPPTTQITSTLSLSEIQGCRIDLGIK</sequence>
<keyword evidence="2" id="KW-1185">Reference proteome</keyword>
<proteinExistence type="predicted"/>
<dbReference type="EMBL" id="CP091511">
    <property type="protein sequence ID" value="UOO88805.1"/>
    <property type="molecule type" value="Genomic_DNA"/>
</dbReference>
<dbReference type="RefSeq" id="WP_058357506.1">
    <property type="nucleotide sequence ID" value="NZ_CABKVG010000010.1"/>
</dbReference>
<organism evidence="1 2">
    <name type="scientific">Vitreoscilla massiliensis</name>
    <dbReference type="NCBI Taxonomy" id="1689272"/>
    <lineage>
        <taxon>Bacteria</taxon>
        <taxon>Pseudomonadati</taxon>
        <taxon>Pseudomonadota</taxon>
        <taxon>Betaproteobacteria</taxon>
        <taxon>Neisseriales</taxon>
        <taxon>Neisseriaceae</taxon>
        <taxon>Vitreoscilla</taxon>
    </lineage>
</organism>
<dbReference type="Proteomes" id="UP000832011">
    <property type="component" value="Chromosome"/>
</dbReference>
<evidence type="ECO:0000313" key="1">
    <source>
        <dbReference type="EMBL" id="UOO88805.1"/>
    </source>
</evidence>